<dbReference type="EMBL" id="JASBWR010000015">
    <property type="protein sequence ID" value="KAJ9109917.1"/>
    <property type="molecule type" value="Genomic_DNA"/>
</dbReference>
<sequence length="278" mass="30274">MSLSSSSTGTITAMTTADKTPTTTTTMGKKLTPGRRGEKRKRPTEQQVAQDDERRRRAGKITAAAEPQYRHHSPGIRDSLAVSDVDQQPQDRLQSTAVVVAVAADDDDIGVLDNVEGIFSHRGRIDESSGNVDLHNTSTQRAPSSSSRSGMPSTDEWQAKNKASIKKRLLASLEVRRCGRDHPEFKEVFSVANKGACFALRNTIAAEPLDRDLIDKIVQAHLDLYLPVQDVISLIDERPPMRSAALPLVDTTLPSPGTDPSTDVVTIDILNDPDTTII</sequence>
<name>A0ACC2WFS0_9TREE</name>
<protein>
    <submittedName>
        <fullName evidence="1">Uncharacterized protein</fullName>
    </submittedName>
</protein>
<proteinExistence type="predicted"/>
<accession>A0ACC2WFS0</accession>
<gene>
    <name evidence="1" type="ORF">QFC19_001897</name>
</gene>
<dbReference type="Proteomes" id="UP001241377">
    <property type="component" value="Unassembled WGS sequence"/>
</dbReference>
<evidence type="ECO:0000313" key="2">
    <source>
        <dbReference type="Proteomes" id="UP001241377"/>
    </source>
</evidence>
<comment type="caution">
    <text evidence="1">The sequence shown here is derived from an EMBL/GenBank/DDBJ whole genome shotgun (WGS) entry which is preliminary data.</text>
</comment>
<organism evidence="1 2">
    <name type="scientific">Naganishia cerealis</name>
    <dbReference type="NCBI Taxonomy" id="610337"/>
    <lineage>
        <taxon>Eukaryota</taxon>
        <taxon>Fungi</taxon>
        <taxon>Dikarya</taxon>
        <taxon>Basidiomycota</taxon>
        <taxon>Agaricomycotina</taxon>
        <taxon>Tremellomycetes</taxon>
        <taxon>Filobasidiales</taxon>
        <taxon>Filobasidiaceae</taxon>
        <taxon>Naganishia</taxon>
    </lineage>
</organism>
<reference evidence="1" key="1">
    <citation type="submission" date="2023-04" db="EMBL/GenBank/DDBJ databases">
        <title>Draft Genome sequencing of Naganishia species isolated from polar environments using Oxford Nanopore Technology.</title>
        <authorList>
            <person name="Leo P."/>
            <person name="Venkateswaran K."/>
        </authorList>
    </citation>
    <scope>NUCLEOTIDE SEQUENCE</scope>
    <source>
        <strain evidence="1">MNA-CCFEE 5261</strain>
    </source>
</reference>
<keyword evidence="2" id="KW-1185">Reference proteome</keyword>
<evidence type="ECO:0000313" key="1">
    <source>
        <dbReference type="EMBL" id="KAJ9109917.1"/>
    </source>
</evidence>